<keyword evidence="6" id="KW-0812">Transmembrane</keyword>
<dbReference type="HOGENOM" id="CLU_068012_0_0_6"/>
<gene>
    <name evidence="11" type="ordered locus">M5M_12149</name>
</gene>
<dbReference type="Proteomes" id="UP000000466">
    <property type="component" value="Chromosome"/>
</dbReference>
<evidence type="ECO:0000256" key="6">
    <source>
        <dbReference type="ARBA" id="ARBA00022692"/>
    </source>
</evidence>
<comment type="similarity">
    <text evidence="2">Belongs to the GSP C family.</text>
</comment>
<evidence type="ECO:0000256" key="7">
    <source>
        <dbReference type="ARBA" id="ARBA00022927"/>
    </source>
</evidence>
<dbReference type="NCBIfam" id="TIGR01713">
    <property type="entry name" value="typeII_sec_gspC"/>
    <property type="match status" value="1"/>
</dbReference>
<dbReference type="OrthoDB" id="1491375at2"/>
<reference evidence="11 12" key="1">
    <citation type="journal article" date="2013" name="Genome Announc.">
        <title>Complete genome sequence of Simiduia agarivorans SA1(T), a marine bacterium able to degrade a variety of polysaccharides.</title>
        <authorList>
            <person name="Lin S.Y."/>
            <person name="Shieh W.Y."/>
            <person name="Chen J.S."/>
            <person name="Tang S.L."/>
        </authorList>
    </citation>
    <scope>NUCLEOTIDE SEQUENCE [LARGE SCALE GENOMIC DNA]</scope>
    <source>
        <strain evidence="12">DSM 21679 / JCM 13881 / BCRC 17597 / SA1</strain>
    </source>
</reference>
<keyword evidence="12" id="KW-1185">Reference proteome</keyword>
<comment type="subcellular location">
    <subcellularLocation>
        <location evidence="1">Cell inner membrane</location>
    </subcellularLocation>
</comment>
<dbReference type="Gene3D" id="2.30.42.10">
    <property type="match status" value="1"/>
</dbReference>
<dbReference type="GO" id="GO:0005886">
    <property type="term" value="C:plasma membrane"/>
    <property type="evidence" value="ECO:0007669"/>
    <property type="project" value="UniProtKB-SubCell"/>
</dbReference>
<evidence type="ECO:0000259" key="10">
    <source>
        <dbReference type="SMART" id="SM00228"/>
    </source>
</evidence>
<dbReference type="STRING" id="1117647.M5M_12149"/>
<dbReference type="GO" id="GO:0015628">
    <property type="term" value="P:protein secretion by the type II secretion system"/>
    <property type="evidence" value="ECO:0007669"/>
    <property type="project" value="InterPro"/>
</dbReference>
<evidence type="ECO:0000313" key="11">
    <source>
        <dbReference type="EMBL" id="AFU99594.1"/>
    </source>
</evidence>
<dbReference type="EMBL" id="CP003746">
    <property type="protein sequence ID" value="AFU99594.1"/>
    <property type="molecule type" value="Genomic_DNA"/>
</dbReference>
<keyword evidence="8" id="KW-1133">Transmembrane helix</keyword>
<keyword evidence="9" id="KW-0472">Membrane</keyword>
<dbReference type="KEGG" id="saga:M5M_12149"/>
<sequence length="294" mass="31354">MSGLINLVPLLWWQRLGMLAVVIWLCASAARLIWLVAAPAPNYVVAGESVNLPLLSSQPASLGIDIDQFAALNPFGQATVDAVVEQAPPAIEDEAQETRLQLQLMGVFATEDASRDMAIIANGASQALYAIGDALPGGANVKLSKVLSDRVLLENNGRFELLWLYDEANRARPKPTATKAPEPLRASAKISRDVATKYANANELTAESLADVVKVSLKREAGEVVGFEVRPGRDRGVFDAMGLQAGDVVTAVNGTALSDTRVAVDVARGLREARSATLTILRNGQEETLEVSLE</sequence>
<name>K4KKB0_SIMAS</name>
<keyword evidence="7" id="KW-0653">Protein transport</keyword>
<keyword evidence="5" id="KW-0997">Cell inner membrane</keyword>
<dbReference type="InterPro" id="IPR024961">
    <property type="entry name" value="T2SS_GspC_N"/>
</dbReference>
<dbReference type="InterPro" id="IPR001478">
    <property type="entry name" value="PDZ"/>
</dbReference>
<dbReference type="Gene3D" id="2.30.30.830">
    <property type="match status" value="1"/>
</dbReference>
<evidence type="ECO:0000256" key="2">
    <source>
        <dbReference type="ARBA" id="ARBA00007986"/>
    </source>
</evidence>
<dbReference type="Pfam" id="PF13180">
    <property type="entry name" value="PDZ_2"/>
    <property type="match status" value="1"/>
</dbReference>
<evidence type="ECO:0000256" key="1">
    <source>
        <dbReference type="ARBA" id="ARBA00004533"/>
    </source>
</evidence>
<dbReference type="InterPro" id="IPR001639">
    <property type="entry name" value="T2SS_protein-GspC"/>
</dbReference>
<dbReference type="SUPFAM" id="SSF50156">
    <property type="entry name" value="PDZ domain-like"/>
    <property type="match status" value="1"/>
</dbReference>
<dbReference type="RefSeq" id="WP_015047758.1">
    <property type="nucleotide sequence ID" value="NC_018868.3"/>
</dbReference>
<dbReference type="InterPro" id="IPR036034">
    <property type="entry name" value="PDZ_sf"/>
</dbReference>
<dbReference type="SMART" id="SM00228">
    <property type="entry name" value="PDZ"/>
    <property type="match status" value="1"/>
</dbReference>
<dbReference type="AlphaFoldDB" id="K4KKB0"/>
<protein>
    <submittedName>
        <fullName evidence="11">General secretion pathway protein C</fullName>
    </submittedName>
</protein>
<evidence type="ECO:0000313" key="12">
    <source>
        <dbReference type="Proteomes" id="UP000000466"/>
    </source>
</evidence>
<accession>K4KKB0</accession>
<keyword evidence="3" id="KW-0813">Transport</keyword>
<dbReference type="Pfam" id="PF11356">
    <property type="entry name" value="T2SSC"/>
    <property type="match status" value="1"/>
</dbReference>
<evidence type="ECO:0000256" key="9">
    <source>
        <dbReference type="ARBA" id="ARBA00023136"/>
    </source>
</evidence>
<feature type="domain" description="PDZ" evidence="10">
    <location>
        <begin position="211"/>
        <end position="284"/>
    </location>
</feature>
<keyword evidence="4" id="KW-1003">Cell membrane</keyword>
<evidence type="ECO:0000256" key="3">
    <source>
        <dbReference type="ARBA" id="ARBA00022448"/>
    </source>
</evidence>
<organism evidence="11 12">
    <name type="scientific">Simiduia agarivorans (strain DSM 21679 / JCM 13881 / BCRC 17597 / SA1)</name>
    <dbReference type="NCBI Taxonomy" id="1117647"/>
    <lineage>
        <taxon>Bacteria</taxon>
        <taxon>Pseudomonadati</taxon>
        <taxon>Pseudomonadota</taxon>
        <taxon>Gammaproteobacteria</taxon>
        <taxon>Cellvibrionales</taxon>
        <taxon>Cellvibrionaceae</taxon>
        <taxon>Simiduia</taxon>
    </lineage>
</organism>
<evidence type="ECO:0000256" key="5">
    <source>
        <dbReference type="ARBA" id="ARBA00022519"/>
    </source>
</evidence>
<proteinExistence type="inferred from homology"/>
<dbReference type="GO" id="GO:0015627">
    <property type="term" value="C:type II protein secretion system complex"/>
    <property type="evidence" value="ECO:0007669"/>
    <property type="project" value="InterPro"/>
</dbReference>
<dbReference type="eggNOG" id="COG3031">
    <property type="taxonomic scope" value="Bacteria"/>
</dbReference>
<evidence type="ECO:0000256" key="4">
    <source>
        <dbReference type="ARBA" id="ARBA00022475"/>
    </source>
</evidence>
<evidence type="ECO:0000256" key="8">
    <source>
        <dbReference type="ARBA" id="ARBA00022989"/>
    </source>
</evidence>